<organism evidence="12 13">
    <name type="scientific">Candidatus Manganitrophus noduliformans</name>
    <dbReference type="NCBI Taxonomy" id="2606439"/>
    <lineage>
        <taxon>Bacteria</taxon>
        <taxon>Pseudomonadati</taxon>
        <taxon>Nitrospirota</taxon>
        <taxon>Nitrospiria</taxon>
        <taxon>Candidatus Troglogloeales</taxon>
        <taxon>Candidatus Manganitrophaceae</taxon>
        <taxon>Candidatus Manganitrophus</taxon>
    </lineage>
</organism>
<reference evidence="12 13" key="1">
    <citation type="journal article" date="2020" name="Nature">
        <title>Bacterial chemolithoautotrophy via manganese oxidation.</title>
        <authorList>
            <person name="Yu H."/>
            <person name="Leadbetter J.R."/>
        </authorList>
    </citation>
    <scope>NUCLEOTIDE SEQUENCE [LARGE SCALE GENOMIC DNA]</scope>
    <source>
        <strain evidence="12 13">Mn-1</strain>
    </source>
</reference>
<dbReference type="PANTHER" id="PTHR32507:SF7">
    <property type="entry name" value="K(+)_H(+) ANTIPORTER NHAP2"/>
    <property type="match status" value="1"/>
</dbReference>
<keyword evidence="5" id="KW-0630">Potassium</keyword>
<protein>
    <submittedName>
        <fullName evidence="12">Potassium/proton antiporter</fullName>
    </submittedName>
</protein>
<keyword evidence="7 10" id="KW-1133">Transmembrane helix</keyword>
<evidence type="ECO:0000256" key="7">
    <source>
        <dbReference type="ARBA" id="ARBA00022989"/>
    </source>
</evidence>
<dbReference type="NCBIfam" id="NF003715">
    <property type="entry name" value="PRK05326.1-2"/>
    <property type="match status" value="1"/>
</dbReference>
<keyword evidence="4" id="KW-1003">Cell membrane</keyword>
<feature type="transmembrane region" description="Helical" evidence="10">
    <location>
        <begin position="366"/>
        <end position="389"/>
    </location>
</feature>
<feature type="domain" description="RCK C-terminal" evidence="11">
    <location>
        <begin position="406"/>
        <end position="487"/>
    </location>
</feature>
<feature type="transmembrane region" description="Helical" evidence="10">
    <location>
        <begin position="121"/>
        <end position="142"/>
    </location>
</feature>
<evidence type="ECO:0000256" key="6">
    <source>
        <dbReference type="ARBA" id="ARBA00022692"/>
    </source>
</evidence>
<dbReference type="Gene3D" id="3.30.70.1450">
    <property type="entry name" value="Regulator of K+ conductance, C-terminal domain"/>
    <property type="match status" value="1"/>
</dbReference>
<feature type="transmembrane region" description="Helical" evidence="10">
    <location>
        <begin position="60"/>
        <end position="81"/>
    </location>
</feature>
<feature type="transmembrane region" description="Helical" evidence="10">
    <location>
        <begin position="224"/>
        <end position="242"/>
    </location>
</feature>
<dbReference type="GO" id="GO:0006813">
    <property type="term" value="P:potassium ion transport"/>
    <property type="evidence" value="ECO:0007669"/>
    <property type="project" value="UniProtKB-KW"/>
</dbReference>
<keyword evidence="13" id="KW-1185">Reference proteome</keyword>
<feature type="transmembrane region" description="Helical" evidence="10">
    <location>
        <begin position="277"/>
        <end position="295"/>
    </location>
</feature>
<keyword evidence="9 10" id="KW-0472">Membrane</keyword>
<dbReference type="InterPro" id="IPR036721">
    <property type="entry name" value="RCK_C_sf"/>
</dbReference>
<keyword evidence="5" id="KW-0633">Potassium transport</keyword>
<dbReference type="GO" id="GO:0015297">
    <property type="term" value="F:antiporter activity"/>
    <property type="evidence" value="ECO:0007669"/>
    <property type="project" value="UniProtKB-KW"/>
</dbReference>
<accession>A0A7X6DUY1</accession>
<gene>
    <name evidence="12" type="ORF">MNODULE_23050</name>
</gene>
<evidence type="ECO:0000256" key="10">
    <source>
        <dbReference type="SAM" id="Phobius"/>
    </source>
</evidence>
<sequence length="498" mass="53364">MISDFHIEYILVGASILILISVFASKASGRLGVPSLLLFILIGMLAGSDGPGGIEFADFRLAQSLGVIALSFILFSGGLDTDWRRVRPVLGKGLALSTLGVLITAVLVGLFAMLILDLSFIQGMLLGAIVSSTDAAAVFAVLRSKNVSLRGNLKPLLELESGSNDPMAVFLTIGMIGLLSDPGASMLDLIPMFVQQMAVGALLGYAMGRGMTHLVNRMRLEYEGLYPVLTLSLVLLTYGATASLGGNGFLAVYVAGLMMGNSDFIHKKSLMRFQDGVAWLMQITMFLTLGLLVFPSQLVPVIGAGLFISAFLIFVARPLAVFLTLFPFKMDIKEKLLLAWVGLRGAVPIVLATFPLLAGVPQADTLFNLVFFIVLTSALLQGSSIPWVARKLGVEAPLPDRSPYPITYGPNERVKGELIEIEIPSRSPVVGKQIVDVGFPREALIVLIRRKDEFLVSTGATVLEPEDILLILGNQEALTKARSFIEGDSSTEGVRPLA</sequence>
<evidence type="ECO:0000259" key="11">
    <source>
        <dbReference type="PROSITE" id="PS51202"/>
    </source>
</evidence>
<evidence type="ECO:0000256" key="4">
    <source>
        <dbReference type="ARBA" id="ARBA00022475"/>
    </source>
</evidence>
<feature type="transmembrane region" description="Helical" evidence="10">
    <location>
        <begin position="337"/>
        <end position="360"/>
    </location>
</feature>
<dbReference type="GO" id="GO:0005886">
    <property type="term" value="C:plasma membrane"/>
    <property type="evidence" value="ECO:0007669"/>
    <property type="project" value="UniProtKB-SubCell"/>
</dbReference>
<dbReference type="PANTHER" id="PTHR32507">
    <property type="entry name" value="NA(+)/H(+) ANTIPORTER 1"/>
    <property type="match status" value="1"/>
</dbReference>
<dbReference type="NCBIfam" id="NF003716">
    <property type="entry name" value="PRK05326.1-3"/>
    <property type="match status" value="1"/>
</dbReference>
<keyword evidence="6 10" id="KW-0812">Transmembrane</keyword>
<dbReference type="PROSITE" id="PS51202">
    <property type="entry name" value="RCK_C"/>
    <property type="match status" value="1"/>
</dbReference>
<evidence type="ECO:0000256" key="2">
    <source>
        <dbReference type="ARBA" id="ARBA00022448"/>
    </source>
</evidence>
<comment type="subcellular location">
    <subcellularLocation>
        <location evidence="1">Cell membrane</location>
        <topology evidence="1">Multi-pass membrane protein</topology>
    </subcellularLocation>
</comment>
<evidence type="ECO:0000256" key="3">
    <source>
        <dbReference type="ARBA" id="ARBA00022449"/>
    </source>
</evidence>
<dbReference type="SUPFAM" id="SSF116726">
    <property type="entry name" value="TrkA C-terminal domain-like"/>
    <property type="match status" value="1"/>
</dbReference>
<dbReference type="Pfam" id="PF00999">
    <property type="entry name" value="Na_H_Exchanger"/>
    <property type="match status" value="1"/>
</dbReference>
<comment type="caution">
    <text evidence="12">The sequence shown here is derived from an EMBL/GenBank/DDBJ whole genome shotgun (WGS) entry which is preliminary data.</text>
</comment>
<feature type="transmembrane region" description="Helical" evidence="10">
    <location>
        <begin position="93"/>
        <end position="115"/>
    </location>
</feature>
<dbReference type="GO" id="GO:0008324">
    <property type="term" value="F:monoatomic cation transmembrane transporter activity"/>
    <property type="evidence" value="ECO:0007669"/>
    <property type="project" value="InterPro"/>
</dbReference>
<dbReference type="EMBL" id="VTOW01000009">
    <property type="protein sequence ID" value="NKE73639.1"/>
    <property type="molecule type" value="Genomic_DNA"/>
</dbReference>
<dbReference type="RefSeq" id="WP_181071188.1">
    <property type="nucleotide sequence ID" value="NZ_VTOW01000009.1"/>
</dbReference>
<evidence type="ECO:0000256" key="5">
    <source>
        <dbReference type="ARBA" id="ARBA00022538"/>
    </source>
</evidence>
<evidence type="ECO:0000256" key="9">
    <source>
        <dbReference type="ARBA" id="ARBA00023136"/>
    </source>
</evidence>
<proteinExistence type="predicted"/>
<feature type="transmembrane region" description="Helical" evidence="10">
    <location>
        <begin position="6"/>
        <end position="24"/>
    </location>
</feature>
<dbReference type="InterPro" id="IPR006153">
    <property type="entry name" value="Cation/H_exchanger_TM"/>
</dbReference>
<dbReference type="Gene3D" id="1.20.1530.20">
    <property type="match status" value="1"/>
</dbReference>
<dbReference type="Proteomes" id="UP000534783">
    <property type="component" value="Unassembled WGS sequence"/>
</dbReference>
<evidence type="ECO:0000256" key="8">
    <source>
        <dbReference type="ARBA" id="ARBA00023065"/>
    </source>
</evidence>
<keyword evidence="8" id="KW-0406">Ion transport</keyword>
<dbReference type="InterPro" id="IPR038770">
    <property type="entry name" value="Na+/solute_symporter_sf"/>
</dbReference>
<feature type="transmembrane region" description="Helical" evidence="10">
    <location>
        <begin position="301"/>
        <end position="325"/>
    </location>
</feature>
<feature type="transmembrane region" description="Helical" evidence="10">
    <location>
        <begin position="31"/>
        <end position="48"/>
    </location>
</feature>
<name>A0A7X6DUY1_9BACT</name>
<evidence type="ECO:0000313" key="13">
    <source>
        <dbReference type="Proteomes" id="UP000534783"/>
    </source>
</evidence>
<keyword evidence="2" id="KW-0813">Transport</keyword>
<dbReference type="AlphaFoldDB" id="A0A7X6DUY1"/>
<dbReference type="Pfam" id="PF02080">
    <property type="entry name" value="TrkA_C"/>
    <property type="match status" value="1"/>
</dbReference>
<dbReference type="GO" id="GO:1902600">
    <property type="term" value="P:proton transmembrane transport"/>
    <property type="evidence" value="ECO:0007669"/>
    <property type="project" value="InterPro"/>
</dbReference>
<evidence type="ECO:0000256" key="1">
    <source>
        <dbReference type="ARBA" id="ARBA00004651"/>
    </source>
</evidence>
<evidence type="ECO:0000313" key="12">
    <source>
        <dbReference type="EMBL" id="NKE73639.1"/>
    </source>
</evidence>
<keyword evidence="3" id="KW-0050">Antiport</keyword>
<dbReference type="InterPro" id="IPR006037">
    <property type="entry name" value="RCK_C"/>
</dbReference>